<evidence type="ECO:0000256" key="7">
    <source>
        <dbReference type="SAM" id="Phobius"/>
    </source>
</evidence>
<feature type="transmembrane region" description="Helical" evidence="7">
    <location>
        <begin position="106"/>
        <end position="129"/>
    </location>
</feature>
<name>A0A8J3YS28_9ACTN</name>
<dbReference type="GO" id="GO:0015297">
    <property type="term" value="F:antiporter activity"/>
    <property type="evidence" value="ECO:0007669"/>
    <property type="project" value="InterPro"/>
</dbReference>
<dbReference type="Pfam" id="PF00999">
    <property type="entry name" value="Na_H_Exchanger"/>
    <property type="match status" value="1"/>
</dbReference>
<dbReference type="RefSeq" id="WP_203902933.1">
    <property type="nucleotide sequence ID" value="NZ_BOPF01000028.1"/>
</dbReference>
<evidence type="ECO:0000313" key="9">
    <source>
        <dbReference type="EMBL" id="GIJ49462.1"/>
    </source>
</evidence>
<dbReference type="PANTHER" id="PTHR32468">
    <property type="entry name" value="CATION/H + ANTIPORTER"/>
    <property type="match status" value="1"/>
</dbReference>
<feature type="transmembrane region" description="Helical" evidence="7">
    <location>
        <begin position="176"/>
        <end position="198"/>
    </location>
</feature>
<dbReference type="InterPro" id="IPR050794">
    <property type="entry name" value="CPA2_transporter"/>
</dbReference>
<evidence type="ECO:0000256" key="5">
    <source>
        <dbReference type="ARBA" id="ARBA00023065"/>
    </source>
</evidence>
<accession>A0A8J3YS28</accession>
<feature type="domain" description="Cation/H+ exchanger transmembrane" evidence="8">
    <location>
        <begin position="16"/>
        <end position="410"/>
    </location>
</feature>
<keyword evidence="2" id="KW-0813">Transport</keyword>
<evidence type="ECO:0000256" key="3">
    <source>
        <dbReference type="ARBA" id="ARBA00022692"/>
    </source>
</evidence>
<feature type="transmembrane region" description="Helical" evidence="7">
    <location>
        <begin position="29"/>
        <end position="48"/>
    </location>
</feature>
<dbReference type="PANTHER" id="PTHR32468:SF0">
    <property type="entry name" value="K(+)_H(+) ANTIPORTER 1"/>
    <property type="match status" value="1"/>
</dbReference>
<dbReference type="InterPro" id="IPR038770">
    <property type="entry name" value="Na+/solute_symporter_sf"/>
</dbReference>
<dbReference type="EMBL" id="BOPF01000028">
    <property type="protein sequence ID" value="GIJ49462.1"/>
    <property type="molecule type" value="Genomic_DNA"/>
</dbReference>
<dbReference type="Gene3D" id="1.20.1530.20">
    <property type="match status" value="1"/>
</dbReference>
<keyword evidence="5" id="KW-0406">Ion transport</keyword>
<sequence length="437" mass="45899">MHFFLQMAVVLATYRLLWPLFRRLGQVQVVAIMVAGFVLGPSLLGAIAPDVQEWIFPAKASVAGTQVVHPNLAALYVTGQLGLVLYMFIVGMGFNVGIFADHLRHAAVTSFAGIAAPMILGGAVGYLMWTNGLFPDKMANWQAALFVAAAVAITAFPMLAWIVYDSGLLHTRLGTMALACAAADDAAAWILLAAVVASTAGSPAVALLALFGGLAYLLVMVTAGRALLRRVGEWAAPRIAADGTIPPAALLIVMLVLLAGAWVTDRVGIYAVFGAFIAGTVMPRGALTEALRDRLEPLTAYVLLPAFFVYSGLNTRLTLLFDPTVLAMLALVLVVSFVGKGVSVGLAARIQGMSWREAGSLGSLMNARGLMELILLNIGLNAGVVSPEIYTVLAVMAIVTTFAATPMYRWIASGHTFDAHGVRAPVAKSPEPVASPA</sequence>
<proteinExistence type="predicted"/>
<keyword evidence="3 7" id="KW-0812">Transmembrane</keyword>
<dbReference type="GO" id="GO:1902600">
    <property type="term" value="P:proton transmembrane transport"/>
    <property type="evidence" value="ECO:0007669"/>
    <property type="project" value="InterPro"/>
</dbReference>
<dbReference type="AlphaFoldDB" id="A0A8J3YS28"/>
<comment type="caution">
    <text evidence="9">The sequence shown here is derived from an EMBL/GenBank/DDBJ whole genome shotgun (WGS) entry which is preliminary data.</text>
</comment>
<keyword evidence="10" id="KW-1185">Reference proteome</keyword>
<evidence type="ECO:0000256" key="1">
    <source>
        <dbReference type="ARBA" id="ARBA00004141"/>
    </source>
</evidence>
<evidence type="ECO:0000256" key="2">
    <source>
        <dbReference type="ARBA" id="ARBA00022448"/>
    </source>
</evidence>
<feature type="transmembrane region" description="Helical" evidence="7">
    <location>
        <begin position="325"/>
        <end position="348"/>
    </location>
</feature>
<feature type="transmembrane region" description="Helical" evidence="7">
    <location>
        <begin position="73"/>
        <end position="94"/>
    </location>
</feature>
<organism evidence="9 10">
    <name type="scientific">Virgisporangium aliadipatigenens</name>
    <dbReference type="NCBI Taxonomy" id="741659"/>
    <lineage>
        <taxon>Bacteria</taxon>
        <taxon>Bacillati</taxon>
        <taxon>Actinomycetota</taxon>
        <taxon>Actinomycetes</taxon>
        <taxon>Micromonosporales</taxon>
        <taxon>Micromonosporaceae</taxon>
        <taxon>Virgisporangium</taxon>
    </lineage>
</organism>
<reference evidence="9" key="1">
    <citation type="submission" date="2021-01" db="EMBL/GenBank/DDBJ databases">
        <title>Whole genome shotgun sequence of Virgisporangium aliadipatigenens NBRC 105644.</title>
        <authorList>
            <person name="Komaki H."/>
            <person name="Tamura T."/>
        </authorList>
    </citation>
    <scope>NUCLEOTIDE SEQUENCE</scope>
    <source>
        <strain evidence="9">NBRC 105644</strain>
    </source>
</reference>
<evidence type="ECO:0000313" key="10">
    <source>
        <dbReference type="Proteomes" id="UP000619260"/>
    </source>
</evidence>
<feature type="transmembrane region" description="Helical" evidence="7">
    <location>
        <begin position="298"/>
        <end position="319"/>
    </location>
</feature>
<evidence type="ECO:0000256" key="4">
    <source>
        <dbReference type="ARBA" id="ARBA00022989"/>
    </source>
</evidence>
<feature type="transmembrane region" description="Helical" evidence="7">
    <location>
        <begin position="240"/>
        <end position="262"/>
    </location>
</feature>
<gene>
    <name evidence="9" type="ORF">Val02_63480</name>
</gene>
<keyword evidence="6 7" id="KW-0472">Membrane</keyword>
<keyword evidence="4 7" id="KW-1133">Transmembrane helix</keyword>
<feature type="transmembrane region" description="Helical" evidence="7">
    <location>
        <begin position="268"/>
        <end position="286"/>
    </location>
</feature>
<comment type="subcellular location">
    <subcellularLocation>
        <location evidence="1">Membrane</location>
        <topology evidence="1">Multi-pass membrane protein</topology>
    </subcellularLocation>
</comment>
<dbReference type="Proteomes" id="UP000619260">
    <property type="component" value="Unassembled WGS sequence"/>
</dbReference>
<evidence type="ECO:0000259" key="8">
    <source>
        <dbReference type="Pfam" id="PF00999"/>
    </source>
</evidence>
<dbReference type="GO" id="GO:0016020">
    <property type="term" value="C:membrane"/>
    <property type="evidence" value="ECO:0007669"/>
    <property type="project" value="UniProtKB-SubCell"/>
</dbReference>
<evidence type="ECO:0000256" key="6">
    <source>
        <dbReference type="ARBA" id="ARBA00023136"/>
    </source>
</evidence>
<protein>
    <submittedName>
        <fullName evidence="9">Potassium transporter</fullName>
    </submittedName>
</protein>
<feature type="transmembrane region" description="Helical" evidence="7">
    <location>
        <begin position="204"/>
        <end position="228"/>
    </location>
</feature>
<feature type="transmembrane region" description="Helical" evidence="7">
    <location>
        <begin position="141"/>
        <end position="164"/>
    </location>
</feature>
<feature type="transmembrane region" description="Helical" evidence="7">
    <location>
        <begin position="392"/>
        <end position="411"/>
    </location>
</feature>
<dbReference type="InterPro" id="IPR006153">
    <property type="entry name" value="Cation/H_exchanger_TM"/>
</dbReference>